<comment type="caution">
    <text evidence="1">The sequence shown here is derived from an EMBL/GenBank/DDBJ whole genome shotgun (WGS) entry which is preliminary data.</text>
</comment>
<dbReference type="EMBL" id="CM037154">
    <property type="protein sequence ID" value="KAH7861625.1"/>
    <property type="molecule type" value="Genomic_DNA"/>
</dbReference>
<accession>A0ACB7Z6Q7</accession>
<protein>
    <submittedName>
        <fullName evidence="1">Uncharacterized protein</fullName>
    </submittedName>
</protein>
<name>A0ACB7Z6Q7_9ERIC</name>
<evidence type="ECO:0000313" key="1">
    <source>
        <dbReference type="EMBL" id="KAH7861625.1"/>
    </source>
</evidence>
<gene>
    <name evidence="1" type="ORF">Vadar_028583</name>
</gene>
<keyword evidence="2" id="KW-1185">Reference proteome</keyword>
<proteinExistence type="predicted"/>
<organism evidence="1 2">
    <name type="scientific">Vaccinium darrowii</name>
    <dbReference type="NCBI Taxonomy" id="229202"/>
    <lineage>
        <taxon>Eukaryota</taxon>
        <taxon>Viridiplantae</taxon>
        <taxon>Streptophyta</taxon>
        <taxon>Embryophyta</taxon>
        <taxon>Tracheophyta</taxon>
        <taxon>Spermatophyta</taxon>
        <taxon>Magnoliopsida</taxon>
        <taxon>eudicotyledons</taxon>
        <taxon>Gunneridae</taxon>
        <taxon>Pentapetalae</taxon>
        <taxon>asterids</taxon>
        <taxon>Ericales</taxon>
        <taxon>Ericaceae</taxon>
        <taxon>Vaccinioideae</taxon>
        <taxon>Vaccinieae</taxon>
        <taxon>Vaccinium</taxon>
    </lineage>
</organism>
<reference evidence="1 2" key="1">
    <citation type="journal article" date="2021" name="Hortic Res">
        <title>High-quality reference genome and annotation aids understanding of berry development for evergreen blueberry (Vaccinium darrowii).</title>
        <authorList>
            <person name="Yu J."/>
            <person name="Hulse-Kemp A.M."/>
            <person name="Babiker E."/>
            <person name="Staton M."/>
        </authorList>
    </citation>
    <scope>NUCLEOTIDE SEQUENCE [LARGE SCALE GENOMIC DNA]</scope>
    <source>
        <strain evidence="2">cv. NJ 8807/NJ 8810</strain>
        <tissue evidence="1">Young leaf</tissue>
    </source>
</reference>
<dbReference type="Proteomes" id="UP000828048">
    <property type="component" value="Chromosome 4"/>
</dbReference>
<evidence type="ECO:0000313" key="2">
    <source>
        <dbReference type="Proteomes" id="UP000828048"/>
    </source>
</evidence>
<sequence>MLKTLCSPTCISREGSPLIEIDLIYQSKTEFDELRVGNSRISIACAGPLVKSNQNGVFRNDPNFRGDWNHFCSLCQNLLQQRAFYESVARDIGYYCNSMLLDDVGNCVSCPDEATHSPNFE</sequence>